<accession>D2PRW9</accession>
<proteinExistence type="predicted"/>
<dbReference type="EMBL" id="CP001736">
    <property type="protein sequence ID" value="ADB29299.1"/>
    <property type="molecule type" value="Genomic_DNA"/>
</dbReference>
<dbReference type="STRING" id="479435.Kfla_0170"/>
<gene>
    <name evidence="1" type="ordered locus">Kfla_0170</name>
</gene>
<dbReference type="KEGG" id="kfl:Kfla_0170"/>
<keyword evidence="2" id="KW-1185">Reference proteome</keyword>
<sequence length="117" mass="12479">MDGRQVIERLLNGGLDARYIAVAAGQELETWQREGLADASSGESDRYEELLVNPALVLLARQRGDIDCGGLNYLVIRYGNFFQVVVPTGAGHVSVAVEPTGDPVAVADRIGRLLAAA</sequence>
<reference evidence="1 2" key="2">
    <citation type="journal article" date="2010" name="Stand. Genomic Sci.">
        <title>Complete genome sequence of Kribbella flavida type strain (IFO 14399).</title>
        <authorList>
            <person name="Pukall R."/>
            <person name="Lapidus A."/>
            <person name="Glavina Del Rio T."/>
            <person name="Copeland A."/>
            <person name="Tice H."/>
            <person name="Cheng J.-F."/>
            <person name="Lucas S."/>
            <person name="Chen F."/>
            <person name="Nolan M."/>
            <person name="LaButti K."/>
            <person name="Pati A."/>
            <person name="Ivanova N."/>
            <person name="Mavrommatis K."/>
            <person name="Mikhailova N."/>
            <person name="Pitluck S."/>
            <person name="Bruce D."/>
            <person name="Goodwin L."/>
            <person name="Land M."/>
            <person name="Hauser L."/>
            <person name="Chang Y.-J."/>
            <person name="Jeffries C.D."/>
            <person name="Chen A."/>
            <person name="Palaniappan K."/>
            <person name="Chain P."/>
            <person name="Rohde M."/>
            <person name="Goeker M."/>
            <person name="Bristow J."/>
            <person name="Eisen J.A."/>
            <person name="Markowitz V."/>
            <person name="Hugenholtz P."/>
            <person name="Kyrpides N.C."/>
            <person name="Klenk H.-P."/>
            <person name="Brettin T."/>
        </authorList>
    </citation>
    <scope>NUCLEOTIDE SEQUENCE [LARGE SCALE GENOMIC DNA]</scope>
    <source>
        <strain evidence="2">DSM 17836 / JCM 10339 / NBRC 14399</strain>
    </source>
</reference>
<dbReference type="AlphaFoldDB" id="D2PRW9"/>
<organism evidence="1 2">
    <name type="scientific">Kribbella flavida (strain DSM 17836 / JCM 10339 / NBRC 14399)</name>
    <dbReference type="NCBI Taxonomy" id="479435"/>
    <lineage>
        <taxon>Bacteria</taxon>
        <taxon>Bacillati</taxon>
        <taxon>Actinomycetota</taxon>
        <taxon>Actinomycetes</taxon>
        <taxon>Propionibacteriales</taxon>
        <taxon>Kribbellaceae</taxon>
        <taxon>Kribbella</taxon>
    </lineage>
</organism>
<dbReference type="RefSeq" id="WP_012917856.1">
    <property type="nucleotide sequence ID" value="NC_013729.1"/>
</dbReference>
<protein>
    <submittedName>
        <fullName evidence="1">Uncharacterized protein</fullName>
    </submittedName>
</protein>
<dbReference type="HOGENOM" id="CLU_2081728_0_0_11"/>
<reference evidence="2" key="1">
    <citation type="submission" date="2009-09" db="EMBL/GenBank/DDBJ databases">
        <title>The complete genome of Kribbella flavida DSM 17836.</title>
        <authorList>
            <consortium name="US DOE Joint Genome Institute (JGI-PGF)"/>
            <person name="Lucas S."/>
            <person name="Copeland A."/>
            <person name="Lapidus A."/>
            <person name="Glavina del Rio T."/>
            <person name="Dalin E."/>
            <person name="Tice H."/>
            <person name="Bruce D."/>
            <person name="Goodwin L."/>
            <person name="Pitluck S."/>
            <person name="Kyrpides N."/>
            <person name="Mavromatis K."/>
            <person name="Ivanova N."/>
            <person name="Saunders E."/>
            <person name="Brettin T."/>
            <person name="Detter J.C."/>
            <person name="Han C."/>
            <person name="Larimer F."/>
            <person name="Land M."/>
            <person name="Hauser L."/>
            <person name="Markowitz V."/>
            <person name="Cheng J.-F."/>
            <person name="Hugenholtz P."/>
            <person name="Woyke T."/>
            <person name="Wu D."/>
            <person name="Pukall R."/>
            <person name="Klenk H.-P."/>
            <person name="Eisen J.A."/>
        </authorList>
    </citation>
    <scope>NUCLEOTIDE SEQUENCE [LARGE SCALE GENOMIC DNA]</scope>
    <source>
        <strain evidence="2">DSM 17836 / JCM 10339 / NBRC 14399</strain>
    </source>
</reference>
<evidence type="ECO:0000313" key="1">
    <source>
        <dbReference type="EMBL" id="ADB29299.1"/>
    </source>
</evidence>
<dbReference type="OrthoDB" id="678049at2"/>
<evidence type="ECO:0000313" key="2">
    <source>
        <dbReference type="Proteomes" id="UP000007967"/>
    </source>
</evidence>
<dbReference type="eggNOG" id="ENOG5032Y1W">
    <property type="taxonomic scope" value="Bacteria"/>
</dbReference>
<name>D2PRW9_KRIFD</name>
<dbReference type="Proteomes" id="UP000007967">
    <property type="component" value="Chromosome"/>
</dbReference>